<evidence type="ECO:0000256" key="2">
    <source>
        <dbReference type="ARBA" id="ARBA00022605"/>
    </source>
</evidence>
<sequence length="671" mass="74090">MQKPQPLNHTREQITQLDNDLLSLLAERRRLSLEVARSKEVDVRPIRDTQREKELLARLVTAGREKGLDAHYVISLYQSIIEDSVLNQQAYLHGRANPETQKQQYCIAYLGARGSYSYLAASRYCQRRQVEMLDLGCQSFDEIVQAVESGHADYGFLPIENTSSGSINEVYDVLQHTSLSIVGETTIEVSHCLLGKPGSKLSEIKTVYAHPQPISQCSRYLSQHKALRLEYCSSSAEAMEKVNQSPDNSAAAIGSAEGGALYQLESIESGLANQKINQSRFIVVARKAVAVPEQLPAKTTLIMATGQKAGALVEALLVLKAHQLNMSKLESRPIPGTPWEEMFYLDIDANISSEAMQQGLKQLERITRFIKVLGCYPCETVTPTQLSNSQLLIEPNTSKAEVLSEVSTKQSPYRYSKAYKAQASEIHCGPFTIGAGHIGAIAKVTLSKSLLHLESSHAAAHIALSAFEHKIKQLKEVGFQAVILEGCQQLASKEAIIPKLRQTLHQYDLLCVIAIEQAADMPLATEHADMLFLTGKQMFNQALLTQAGTLPIPLFLERNDMASYEEFLAATETILSQGNQQLILCDSGIRTYNNANLPTLDLASLILIKANSHLPIVINPCYAINEDALVLQTQGIKQLKADGIVLNYALEEDKAHHSLALMGEVVRELYR</sequence>
<dbReference type="BioCyc" id="SONE211586:G1GMP-1265-MONOMER"/>
<keyword evidence="4" id="KW-0057">Aromatic amino acid biosynthesis</keyword>
<evidence type="ECO:0000313" key="13">
    <source>
        <dbReference type="Proteomes" id="UP000008186"/>
    </source>
</evidence>
<dbReference type="eggNOG" id="COG1605">
    <property type="taxonomic scope" value="Bacteria"/>
</dbReference>
<dbReference type="GO" id="GO:0004106">
    <property type="term" value="F:chorismate mutase activity"/>
    <property type="evidence" value="ECO:0007669"/>
    <property type="project" value="UniProtKB-EC"/>
</dbReference>
<dbReference type="PANTHER" id="PTHR21022">
    <property type="entry name" value="PREPHENATE DEHYDRATASE P PROTEIN"/>
    <property type="match status" value="1"/>
</dbReference>
<keyword evidence="8" id="KW-0175">Coiled coil</keyword>
<dbReference type="Gene3D" id="1.20.59.10">
    <property type="entry name" value="Chorismate mutase"/>
    <property type="match status" value="1"/>
</dbReference>
<dbReference type="PaxDb" id="211586-SO_1367"/>
<dbReference type="Pfam" id="PF00793">
    <property type="entry name" value="DAHP_synth_1"/>
    <property type="match status" value="1"/>
</dbReference>
<dbReference type="GO" id="GO:0009094">
    <property type="term" value="P:L-phenylalanine biosynthetic process"/>
    <property type="evidence" value="ECO:0000318"/>
    <property type="project" value="GO_Central"/>
</dbReference>
<dbReference type="CDD" id="cd04905">
    <property type="entry name" value="ACT_CM-PDT"/>
    <property type="match status" value="1"/>
</dbReference>
<comment type="pathway">
    <text evidence="1">Amino-acid biosynthesis; L-phenylalanine biosynthesis; phenylpyruvate from prephenate: step 1/1.</text>
</comment>
<dbReference type="InterPro" id="IPR002912">
    <property type="entry name" value="ACT_dom"/>
</dbReference>
<evidence type="ECO:0000256" key="4">
    <source>
        <dbReference type="ARBA" id="ARBA00023141"/>
    </source>
</evidence>
<dbReference type="InterPro" id="IPR006218">
    <property type="entry name" value="DAHP1/KDSA"/>
</dbReference>
<dbReference type="InterPro" id="IPR036263">
    <property type="entry name" value="Chorismate_II_sf"/>
</dbReference>
<dbReference type="EC" id="4.2.1.51" evidence="12"/>
<keyword evidence="12" id="KW-0413">Isomerase</keyword>
<dbReference type="HOGENOM" id="CLU_027338_0_0_6"/>
<evidence type="ECO:0000259" key="11">
    <source>
        <dbReference type="PROSITE" id="PS51671"/>
    </source>
</evidence>
<dbReference type="EMBL" id="AE014299">
    <property type="protein sequence ID" value="AAN54432.1"/>
    <property type="molecule type" value="Genomic_DNA"/>
</dbReference>
<accession>Q8EH63</accession>
<dbReference type="EC" id="5.4.99.5" evidence="12"/>
<dbReference type="PROSITE" id="PS51171">
    <property type="entry name" value="PREPHENATE_DEHYDR_3"/>
    <property type="match status" value="1"/>
</dbReference>
<keyword evidence="2" id="KW-0028">Amino-acid biosynthesis</keyword>
<dbReference type="InterPro" id="IPR018528">
    <property type="entry name" value="Preph_deHydtase_CS"/>
</dbReference>
<keyword evidence="3 12" id="KW-0808">Transferase</keyword>
<dbReference type="SUPFAM" id="SSF51569">
    <property type="entry name" value="Aldolase"/>
    <property type="match status" value="1"/>
</dbReference>
<dbReference type="SUPFAM" id="SSF48600">
    <property type="entry name" value="Chorismate mutase II"/>
    <property type="match status" value="1"/>
</dbReference>
<dbReference type="eggNOG" id="COG2876">
    <property type="taxonomic scope" value="Bacteria"/>
</dbReference>
<dbReference type="PATRIC" id="fig|211586.12.peg.1316"/>
<dbReference type="PROSITE" id="PS51168">
    <property type="entry name" value="CHORISMATE_MUT_2"/>
    <property type="match status" value="1"/>
</dbReference>
<dbReference type="PROSITE" id="PS00858">
    <property type="entry name" value="PREPHENATE_DEHYDR_2"/>
    <property type="match status" value="1"/>
</dbReference>
<dbReference type="CDD" id="cd13631">
    <property type="entry name" value="PBP2_Ct-PDT_like"/>
    <property type="match status" value="1"/>
</dbReference>
<dbReference type="Pfam" id="PF00800">
    <property type="entry name" value="PDT"/>
    <property type="match status" value="1"/>
</dbReference>
<dbReference type="Gene3D" id="3.30.70.260">
    <property type="match status" value="1"/>
</dbReference>
<dbReference type="PANTHER" id="PTHR21022:SF19">
    <property type="entry name" value="PREPHENATE DEHYDRATASE-RELATED"/>
    <property type="match status" value="1"/>
</dbReference>
<dbReference type="InterPro" id="IPR002701">
    <property type="entry name" value="CM_II_prokaryot"/>
</dbReference>
<dbReference type="InterPro" id="IPR036979">
    <property type="entry name" value="CM_dom_sf"/>
</dbReference>
<keyword evidence="5" id="KW-0584">Phenylalanine biosynthesis</keyword>
<dbReference type="AlphaFoldDB" id="Q8EH63"/>
<dbReference type="InterPro" id="IPR010952">
    <property type="entry name" value="CM_P_1"/>
</dbReference>
<evidence type="ECO:0000256" key="5">
    <source>
        <dbReference type="ARBA" id="ARBA00023222"/>
    </source>
</evidence>
<reference evidence="12 13" key="3">
    <citation type="journal article" date="2008" name="Appl. Environ. Microbiol.">
        <title>Identification of mobile elements and pseudogenes in the Shewanella oneidensis MR-1 genome.</title>
        <authorList>
            <person name="Romine M.F."/>
            <person name="Carlson T.S."/>
            <person name="Norbeck A.D."/>
            <person name="McCue L.A."/>
            <person name="Lipton M.S."/>
        </authorList>
    </citation>
    <scope>NUCLEOTIDE SEQUENCE [LARGE SCALE GENOMIC DNA]</scope>
    <source>
        <strain evidence="13">ATCC 700550 / JCM 31522 / CIP 106686 / LMG 19005 / NCIMB 14063 / MR-1</strain>
    </source>
</reference>
<dbReference type="NCBIfam" id="TIGR01797">
    <property type="entry name" value="CM_P_1"/>
    <property type="match status" value="1"/>
</dbReference>
<feature type="domain" description="Prephenate dehydratase" evidence="10">
    <location>
        <begin position="106"/>
        <end position="286"/>
    </location>
</feature>
<keyword evidence="6 12" id="KW-0456">Lyase</keyword>
<dbReference type="eggNOG" id="COG0077">
    <property type="taxonomic scope" value="Bacteria"/>
</dbReference>
<feature type="domain" description="ACT" evidence="11">
    <location>
        <begin position="300"/>
        <end position="377"/>
    </location>
</feature>
<evidence type="ECO:0000256" key="3">
    <source>
        <dbReference type="ARBA" id="ARBA00022679"/>
    </source>
</evidence>
<reference evidence="12 13" key="2">
    <citation type="journal article" date="2005" name="Proteomics">
        <title>Global detection and characterization of hypothetical proteins in Shewanella oneidensis MR-1 using LC-MS based proteomics.</title>
        <authorList>
            <person name="Elias D.A."/>
            <person name="Monroe M.E."/>
            <person name="Marshall M.J."/>
            <person name="Romine M.F."/>
            <person name="Belieav A.S."/>
            <person name="Fredrickson J.K."/>
            <person name="Anderson G.A."/>
            <person name="Smith R.D."/>
            <person name="Lipton M.S."/>
        </authorList>
    </citation>
    <scope>NUCLEOTIDE SEQUENCE [LARGE SCALE GENOMIC DNA]</scope>
    <source>
        <strain evidence="13">ATCC 700550 / JCM 31522 / CIP 106686 / LMG 19005 / NCIMB 14063 / MR-1</strain>
    </source>
</reference>
<dbReference type="InterPro" id="IPR001086">
    <property type="entry name" value="Preph_deHydtase"/>
</dbReference>
<dbReference type="PROSITE" id="PS51671">
    <property type="entry name" value="ACT"/>
    <property type="match status" value="1"/>
</dbReference>
<evidence type="ECO:0000259" key="10">
    <source>
        <dbReference type="PROSITE" id="PS51171"/>
    </source>
</evidence>
<reference evidence="12 13" key="1">
    <citation type="journal article" date="2002" name="Nat. Biotechnol.">
        <title>Genome sequence of the dissimilatory metal ion-reducing bacterium Shewanella oneidensis.</title>
        <authorList>
            <person name="Heidelberg J.F."/>
            <person name="Paulsen I.T."/>
            <person name="Nelson K.E."/>
            <person name="Gaidos E.J."/>
            <person name="Nelson W.C."/>
            <person name="Read T.D."/>
            <person name="Eisen J.A."/>
            <person name="Seshadri R."/>
            <person name="Ward N."/>
            <person name="Methe B."/>
            <person name="Clayton R.A."/>
            <person name="Meyer T."/>
            <person name="Tsapin A."/>
            <person name="Scott J."/>
            <person name="Beanan M."/>
            <person name="Brinkac L."/>
            <person name="Daugherty S."/>
            <person name="DeBoy R.T."/>
            <person name="Dodson R.J."/>
            <person name="Durkin A.S."/>
            <person name="Haft D.H."/>
            <person name="Kolonay J.F."/>
            <person name="Madupu R."/>
            <person name="Peterson J.D."/>
            <person name="Umayam L.A."/>
            <person name="White O."/>
            <person name="Wolf A.M."/>
            <person name="Vamathevan J."/>
            <person name="Weidman J."/>
            <person name="Impraim M."/>
            <person name="Lee K."/>
            <person name="Berry K."/>
            <person name="Lee C."/>
            <person name="Mueller J."/>
            <person name="Khouri H."/>
            <person name="Gill J."/>
            <person name="Utterback T.R."/>
            <person name="McDonald L.A."/>
            <person name="Feldblyum T.V."/>
            <person name="Smith H.O."/>
            <person name="Venter J.C."/>
            <person name="Nealson K.H."/>
            <person name="Fraser C.M."/>
        </authorList>
    </citation>
    <scope>NUCLEOTIDE SEQUENCE [LARGE SCALE GENOMIC DNA]</scope>
    <source>
        <strain evidence="13">ATCC 700550 / JCM 31522 / CIP 106686 / LMG 19005 / NCIMB 14063 / MR-1</strain>
    </source>
</reference>
<evidence type="ECO:0000313" key="12">
    <source>
        <dbReference type="EMBL" id="AAN54432.1"/>
    </source>
</evidence>
<dbReference type="GO" id="GO:0003849">
    <property type="term" value="F:3-deoxy-7-phosphoheptulonate synthase activity"/>
    <property type="evidence" value="ECO:0007669"/>
    <property type="project" value="UniProtKB-EC"/>
</dbReference>
<feature type="coiled-coil region" evidence="8">
    <location>
        <begin position="7"/>
        <end position="34"/>
    </location>
</feature>
<evidence type="ECO:0000259" key="9">
    <source>
        <dbReference type="PROSITE" id="PS51168"/>
    </source>
</evidence>
<organism evidence="12 13">
    <name type="scientific">Shewanella oneidensis (strain ATCC 700550 / JCM 31522 / CIP 106686 / LMG 19005 / NCIMB 14063 / MR-1)</name>
    <dbReference type="NCBI Taxonomy" id="211586"/>
    <lineage>
        <taxon>Bacteria</taxon>
        <taxon>Pseudomonadati</taxon>
        <taxon>Pseudomonadota</taxon>
        <taxon>Gammaproteobacteria</taxon>
        <taxon>Alteromonadales</taxon>
        <taxon>Shewanellaceae</taxon>
        <taxon>Shewanella</taxon>
    </lineage>
</organism>
<proteinExistence type="predicted"/>
<dbReference type="GO" id="GO:0046417">
    <property type="term" value="P:chorismate metabolic process"/>
    <property type="evidence" value="ECO:0007669"/>
    <property type="project" value="InterPro"/>
</dbReference>
<evidence type="ECO:0000256" key="7">
    <source>
        <dbReference type="ARBA" id="ARBA00047848"/>
    </source>
</evidence>
<dbReference type="Proteomes" id="UP000008186">
    <property type="component" value="Chromosome"/>
</dbReference>
<dbReference type="SMART" id="SM00830">
    <property type="entry name" value="CM_2"/>
    <property type="match status" value="1"/>
</dbReference>
<dbReference type="Gene3D" id="3.20.20.70">
    <property type="entry name" value="Aldolase class I"/>
    <property type="match status" value="1"/>
</dbReference>
<gene>
    <name evidence="12" type="primary">pheA</name>
    <name evidence="12" type="ordered locus">SO_1367</name>
</gene>
<comment type="catalytic activity">
    <reaction evidence="7">
        <text>prephenate + H(+) = 3-phenylpyruvate + CO2 + H2O</text>
        <dbReference type="Rhea" id="RHEA:21648"/>
        <dbReference type="ChEBI" id="CHEBI:15377"/>
        <dbReference type="ChEBI" id="CHEBI:15378"/>
        <dbReference type="ChEBI" id="CHEBI:16526"/>
        <dbReference type="ChEBI" id="CHEBI:18005"/>
        <dbReference type="ChEBI" id="CHEBI:29934"/>
        <dbReference type="EC" id="4.2.1.51"/>
    </reaction>
</comment>
<evidence type="ECO:0000256" key="8">
    <source>
        <dbReference type="SAM" id="Coils"/>
    </source>
</evidence>
<dbReference type="Gene3D" id="3.40.190.10">
    <property type="entry name" value="Periplasmic binding protein-like II"/>
    <property type="match status" value="2"/>
</dbReference>
<dbReference type="FunFam" id="3.40.190.10:FF:000044">
    <property type="entry name" value="Chorismate mutase/prephenate dehydratase"/>
    <property type="match status" value="1"/>
</dbReference>
<dbReference type="InterPro" id="IPR045865">
    <property type="entry name" value="ACT-like_dom_sf"/>
</dbReference>
<dbReference type="RefSeq" id="WP_011071575.1">
    <property type="nucleotide sequence ID" value="NC_004347.2"/>
</dbReference>
<dbReference type="Pfam" id="PF01817">
    <property type="entry name" value="CM_2"/>
    <property type="match status" value="1"/>
</dbReference>
<evidence type="ECO:0000256" key="6">
    <source>
        <dbReference type="ARBA" id="ARBA00023239"/>
    </source>
</evidence>
<dbReference type="OrthoDB" id="9802281at2"/>
<dbReference type="SUPFAM" id="SSF55021">
    <property type="entry name" value="ACT-like"/>
    <property type="match status" value="1"/>
</dbReference>
<protein>
    <submittedName>
        <fullName evidence="12">Multifunctional chorismate mutase P/prephenate dehydratase/DAHP synthetase PheA</fullName>
        <ecNumber evidence="12">2.5.1.54</ecNumber>
        <ecNumber evidence="12">4.2.1.51</ecNumber>
        <ecNumber evidence="12">5.4.99.5</ecNumber>
    </submittedName>
</protein>
<dbReference type="EC" id="2.5.1.54" evidence="12"/>
<evidence type="ECO:0000256" key="1">
    <source>
        <dbReference type="ARBA" id="ARBA00004741"/>
    </source>
</evidence>
<dbReference type="UniPathway" id="UPA00121">
    <property type="reaction ID" value="UER00345"/>
</dbReference>
<dbReference type="GO" id="GO:0004664">
    <property type="term" value="F:prephenate dehydratase activity"/>
    <property type="evidence" value="ECO:0000318"/>
    <property type="project" value="GO_Central"/>
</dbReference>
<keyword evidence="13" id="KW-1185">Reference proteome</keyword>
<reference evidence="12 13" key="4">
    <citation type="journal article" date="2011" name="BMC Genomics">
        <title>Genome-wide protein localization prediction strategies for gram negative bacteria.</title>
        <authorList>
            <person name="Romine M.F."/>
        </authorList>
    </citation>
    <scope>NUCLEOTIDE SEQUENCE [LARGE SCALE GENOMIC DNA]</scope>
    <source>
        <strain evidence="13">ATCC 700550 / JCM 31522 / CIP 106686 / LMG 19005 / NCIMB 14063 / MR-1</strain>
    </source>
</reference>
<dbReference type="GO" id="GO:0005737">
    <property type="term" value="C:cytoplasm"/>
    <property type="evidence" value="ECO:0000318"/>
    <property type="project" value="GO_Central"/>
</dbReference>
<dbReference type="SUPFAM" id="SSF53850">
    <property type="entry name" value="Periplasmic binding protein-like II"/>
    <property type="match status" value="1"/>
</dbReference>
<feature type="domain" description="Chorismate mutase" evidence="9">
    <location>
        <begin position="1"/>
        <end position="92"/>
    </location>
</feature>
<dbReference type="InterPro" id="IPR013785">
    <property type="entry name" value="Aldolase_TIM"/>
</dbReference>
<dbReference type="KEGG" id="son:SO_1367"/>
<dbReference type="PhylomeDB" id="Q8EH63"/>
<name>Q8EH63_SHEON</name>
<dbReference type="STRING" id="211586.SO_1367"/>